<dbReference type="PROSITE" id="PS50851">
    <property type="entry name" value="CHEW"/>
    <property type="match status" value="1"/>
</dbReference>
<dbReference type="GO" id="GO:0000160">
    <property type="term" value="P:phosphorelay signal transduction system"/>
    <property type="evidence" value="ECO:0007669"/>
    <property type="project" value="InterPro"/>
</dbReference>
<dbReference type="PANTHER" id="PTHR44591">
    <property type="entry name" value="STRESS RESPONSE REGULATOR PROTEIN 1"/>
    <property type="match status" value="1"/>
</dbReference>
<feature type="domain" description="CheW-like" evidence="4">
    <location>
        <begin position="1"/>
        <end position="123"/>
    </location>
</feature>
<protein>
    <submittedName>
        <fullName evidence="5">Hybrid sensor histidine kinase/response regulator</fullName>
    </submittedName>
</protein>
<dbReference type="InterPro" id="IPR036061">
    <property type="entry name" value="CheW-like_dom_sf"/>
</dbReference>
<proteinExistence type="predicted"/>
<evidence type="ECO:0000256" key="1">
    <source>
        <dbReference type="ARBA" id="ARBA00022553"/>
    </source>
</evidence>
<dbReference type="Pfam" id="PF00072">
    <property type="entry name" value="Response_reg"/>
    <property type="match status" value="1"/>
</dbReference>
<feature type="non-terminal residue" evidence="5">
    <location>
        <position position="1"/>
    </location>
</feature>
<dbReference type="InterPro" id="IPR001789">
    <property type="entry name" value="Sig_transdc_resp-reg_receiver"/>
</dbReference>
<dbReference type="SUPFAM" id="SSF50341">
    <property type="entry name" value="CheW-like"/>
    <property type="match status" value="1"/>
</dbReference>
<dbReference type="Gene3D" id="2.40.50.180">
    <property type="entry name" value="CheA-289, Domain 4"/>
    <property type="match status" value="1"/>
</dbReference>
<dbReference type="GO" id="GO:0006935">
    <property type="term" value="P:chemotaxis"/>
    <property type="evidence" value="ECO:0007669"/>
    <property type="project" value="InterPro"/>
</dbReference>
<dbReference type="Proteomes" id="UP000249417">
    <property type="component" value="Unassembled WGS sequence"/>
</dbReference>
<organism evidence="5 6">
    <name type="scientific">Micavibrio aeruginosavorus</name>
    <dbReference type="NCBI Taxonomy" id="349221"/>
    <lineage>
        <taxon>Bacteria</taxon>
        <taxon>Pseudomonadati</taxon>
        <taxon>Bdellovibrionota</taxon>
        <taxon>Bdellovibrionia</taxon>
        <taxon>Bdellovibrionales</taxon>
        <taxon>Pseudobdellovibrionaceae</taxon>
        <taxon>Micavibrio</taxon>
    </lineage>
</organism>
<dbReference type="SUPFAM" id="SSF52172">
    <property type="entry name" value="CheY-like"/>
    <property type="match status" value="1"/>
</dbReference>
<evidence type="ECO:0000256" key="2">
    <source>
        <dbReference type="PROSITE-ProRule" id="PRU00169"/>
    </source>
</evidence>
<dbReference type="GO" id="GO:0016301">
    <property type="term" value="F:kinase activity"/>
    <property type="evidence" value="ECO:0007669"/>
    <property type="project" value="UniProtKB-KW"/>
</dbReference>
<comment type="caution">
    <text evidence="5">The sequence shown here is derived from an EMBL/GenBank/DDBJ whole genome shotgun (WGS) entry which is preliminary data.</text>
</comment>
<evidence type="ECO:0000313" key="5">
    <source>
        <dbReference type="EMBL" id="PZQ46898.1"/>
    </source>
</evidence>
<dbReference type="Gene3D" id="3.40.50.2300">
    <property type="match status" value="1"/>
</dbReference>
<name>A0A2W5N2N3_9BACT</name>
<gene>
    <name evidence="5" type="ORF">DI551_04200</name>
</gene>
<evidence type="ECO:0000313" key="6">
    <source>
        <dbReference type="Proteomes" id="UP000249417"/>
    </source>
</evidence>
<evidence type="ECO:0000259" key="3">
    <source>
        <dbReference type="PROSITE" id="PS50110"/>
    </source>
</evidence>
<dbReference type="InterPro" id="IPR050595">
    <property type="entry name" value="Bact_response_regulator"/>
</dbReference>
<accession>A0A2W5N2N3</accession>
<dbReference type="PROSITE" id="PS50110">
    <property type="entry name" value="RESPONSE_REGULATORY"/>
    <property type="match status" value="1"/>
</dbReference>
<dbReference type="PANTHER" id="PTHR44591:SF3">
    <property type="entry name" value="RESPONSE REGULATORY DOMAIN-CONTAINING PROTEIN"/>
    <property type="match status" value="1"/>
</dbReference>
<keyword evidence="5" id="KW-0418">Kinase</keyword>
<reference evidence="5 6" key="1">
    <citation type="submission" date="2017-08" db="EMBL/GenBank/DDBJ databases">
        <title>Infants hospitalized years apart are colonized by the same room-sourced microbial strains.</title>
        <authorList>
            <person name="Brooks B."/>
            <person name="Olm M.R."/>
            <person name="Firek B.A."/>
            <person name="Baker R."/>
            <person name="Thomas B.C."/>
            <person name="Morowitz M.J."/>
            <person name="Banfield J.F."/>
        </authorList>
    </citation>
    <scope>NUCLEOTIDE SEQUENCE [LARGE SCALE GENOMIC DNA]</scope>
    <source>
        <strain evidence="5">S2_005_002_R2_29</strain>
    </source>
</reference>
<dbReference type="AlphaFoldDB" id="A0A2W5N2N3"/>
<keyword evidence="5" id="KW-0808">Transferase</keyword>
<keyword evidence="1 2" id="KW-0597">Phosphoprotein</keyword>
<feature type="domain" description="Response regulatory" evidence="3">
    <location>
        <begin position="143"/>
        <end position="261"/>
    </location>
</feature>
<evidence type="ECO:0000259" key="4">
    <source>
        <dbReference type="PROSITE" id="PS50851"/>
    </source>
</evidence>
<dbReference type="EMBL" id="QFQB01000020">
    <property type="protein sequence ID" value="PZQ46898.1"/>
    <property type="molecule type" value="Genomic_DNA"/>
</dbReference>
<dbReference type="InterPro" id="IPR011006">
    <property type="entry name" value="CheY-like_superfamily"/>
</dbReference>
<dbReference type="InterPro" id="IPR002545">
    <property type="entry name" value="CheW-lke_dom"/>
</dbReference>
<sequence>NTQDTTPKAVPLSLISRLEEVDPRKIEMSGGRYMVQYRGQLMPLVPFDSTVNMQDSDMPLPVLVFQDETSQMGLVVGQIVDITEDVLDVQLSGANPGSVGSAIIGGKATDIVDIGYYLHSTNKDWFKRHGDEAFGDTTTQGRKVLLVDDSPFFRNMLTPLLKVAGYDVTTLDSPISALQMREDGEKFDIIVSDIEMPQMNGFEFAQKVREEGSKWLHTPMVALTSHATEQDVAHGMDVGFSRYIAKFDRDTLLNTLTEALVANNTKPQALKANGGLA</sequence>
<dbReference type="SMART" id="SM00448">
    <property type="entry name" value="REC"/>
    <property type="match status" value="1"/>
</dbReference>
<feature type="modified residue" description="4-aspartylphosphate" evidence="2">
    <location>
        <position position="193"/>
    </location>
</feature>
<dbReference type="Pfam" id="PF01584">
    <property type="entry name" value="CheW"/>
    <property type="match status" value="1"/>
</dbReference>